<evidence type="ECO:0000256" key="3">
    <source>
        <dbReference type="ARBA" id="ARBA00013109"/>
    </source>
</evidence>
<sequence>MNDQGRQQRVVVTRPEGQQQRLMGLLVEAGYQPLHQPALVIEPITVDDTMQRTLMELDGYHAVFFASVNAARLALSAMADLWPQWPVGVHWLAVGRATAAELESWHLPATVPQQGFNTEAVLALPCLQQLVEKQILICRGDSGRELLAQTLQSRGARVDALAFYRRKAASPVLIPAETDWVMITSVQGWQAIGGSVPPCCGVVAAGERVADVVRAEHSGDVSVAASAHDEDMLSALVAVATKD</sequence>
<evidence type="ECO:0000256" key="4">
    <source>
        <dbReference type="ARBA" id="ARBA00023239"/>
    </source>
</evidence>
<dbReference type="OrthoDB" id="9787650at2"/>
<dbReference type="SUPFAM" id="SSF69618">
    <property type="entry name" value="HemD-like"/>
    <property type="match status" value="1"/>
</dbReference>
<evidence type="ECO:0000256" key="1">
    <source>
        <dbReference type="ARBA" id="ARBA00004772"/>
    </source>
</evidence>
<evidence type="ECO:0000256" key="9">
    <source>
        <dbReference type="RuleBase" id="RU366031"/>
    </source>
</evidence>
<comment type="function">
    <text evidence="6 9">Catalyzes cyclization of the linear tetrapyrrole, hydroxymethylbilane, to the macrocyclic uroporphyrinogen III.</text>
</comment>
<dbReference type="eggNOG" id="COG1587">
    <property type="taxonomic scope" value="Bacteria"/>
</dbReference>
<name>Q0VM29_ALCBS</name>
<organism evidence="11 12">
    <name type="scientific">Alcanivorax borkumensis (strain ATCC 700651 / DSM 11573 / NCIMB 13689 / SK2)</name>
    <dbReference type="NCBI Taxonomy" id="393595"/>
    <lineage>
        <taxon>Bacteria</taxon>
        <taxon>Pseudomonadati</taxon>
        <taxon>Pseudomonadota</taxon>
        <taxon>Gammaproteobacteria</taxon>
        <taxon>Oceanospirillales</taxon>
        <taxon>Alcanivoracaceae</taxon>
        <taxon>Alcanivorax</taxon>
    </lineage>
</organism>
<dbReference type="GO" id="GO:0004852">
    <property type="term" value="F:uroporphyrinogen-III synthase activity"/>
    <property type="evidence" value="ECO:0007669"/>
    <property type="project" value="UniProtKB-UniRule"/>
</dbReference>
<dbReference type="CDD" id="cd06578">
    <property type="entry name" value="HemD"/>
    <property type="match status" value="1"/>
</dbReference>
<dbReference type="Pfam" id="PF02602">
    <property type="entry name" value="HEM4"/>
    <property type="match status" value="1"/>
</dbReference>
<comment type="similarity">
    <text evidence="2 9">Belongs to the uroporphyrinogen-III synthase family.</text>
</comment>
<dbReference type="EC" id="4.2.1.75" evidence="3 9"/>
<evidence type="ECO:0000259" key="10">
    <source>
        <dbReference type="Pfam" id="PF02602"/>
    </source>
</evidence>
<dbReference type="PANTHER" id="PTHR38042">
    <property type="entry name" value="UROPORPHYRINOGEN-III SYNTHASE, CHLOROPLASTIC"/>
    <property type="match status" value="1"/>
</dbReference>
<comment type="catalytic activity">
    <reaction evidence="8 9">
        <text>hydroxymethylbilane = uroporphyrinogen III + H2O</text>
        <dbReference type="Rhea" id="RHEA:18965"/>
        <dbReference type="ChEBI" id="CHEBI:15377"/>
        <dbReference type="ChEBI" id="CHEBI:57308"/>
        <dbReference type="ChEBI" id="CHEBI:57845"/>
        <dbReference type="EC" id="4.2.1.75"/>
    </reaction>
</comment>
<evidence type="ECO:0000256" key="8">
    <source>
        <dbReference type="ARBA" id="ARBA00048617"/>
    </source>
</evidence>
<dbReference type="HOGENOM" id="CLU_011276_9_4_6"/>
<dbReference type="GO" id="GO:0006782">
    <property type="term" value="P:protoporphyrinogen IX biosynthetic process"/>
    <property type="evidence" value="ECO:0007669"/>
    <property type="project" value="UniProtKB-UniRule"/>
</dbReference>
<evidence type="ECO:0000256" key="5">
    <source>
        <dbReference type="ARBA" id="ARBA00023244"/>
    </source>
</evidence>
<proteinExistence type="inferred from homology"/>
<keyword evidence="5 9" id="KW-0627">Porphyrin biosynthesis</keyword>
<dbReference type="STRING" id="393595.ABO_2321"/>
<dbReference type="Proteomes" id="UP000008871">
    <property type="component" value="Chromosome"/>
</dbReference>
<dbReference type="InterPro" id="IPR003754">
    <property type="entry name" value="4pyrrol_synth_uPrphyn_synth"/>
</dbReference>
<dbReference type="PANTHER" id="PTHR38042:SF1">
    <property type="entry name" value="UROPORPHYRINOGEN-III SYNTHASE, CHLOROPLASTIC"/>
    <property type="match status" value="1"/>
</dbReference>
<comment type="pathway">
    <text evidence="1 9">Porphyrin-containing compound metabolism; protoporphyrin-IX biosynthesis; coproporphyrinogen-III from 5-aminolevulinate: step 3/4.</text>
</comment>
<keyword evidence="4 9" id="KW-0456">Lyase</keyword>
<dbReference type="AlphaFoldDB" id="Q0VM29"/>
<dbReference type="RefSeq" id="WP_011589595.1">
    <property type="nucleotide sequence ID" value="NC_008260.1"/>
</dbReference>
<evidence type="ECO:0000313" key="11">
    <source>
        <dbReference type="EMBL" id="CAL17769.1"/>
    </source>
</evidence>
<gene>
    <name evidence="11" type="primary">hemD</name>
    <name evidence="11" type="ordered locus">ABO_2321</name>
</gene>
<dbReference type="EMBL" id="AM286690">
    <property type="protein sequence ID" value="CAL17769.1"/>
    <property type="molecule type" value="Genomic_DNA"/>
</dbReference>
<protein>
    <recommendedName>
        <fullName evidence="7 9">Uroporphyrinogen-III synthase</fullName>
        <ecNumber evidence="3 9">4.2.1.75</ecNumber>
    </recommendedName>
</protein>
<dbReference type="InterPro" id="IPR039793">
    <property type="entry name" value="UROS/Hem4"/>
</dbReference>
<dbReference type="GO" id="GO:0006780">
    <property type="term" value="P:uroporphyrinogen III biosynthetic process"/>
    <property type="evidence" value="ECO:0007669"/>
    <property type="project" value="UniProtKB-UniRule"/>
</dbReference>
<feature type="domain" description="Tetrapyrrole biosynthesis uroporphyrinogen III synthase" evidence="10">
    <location>
        <begin position="22"/>
        <end position="233"/>
    </location>
</feature>
<accession>Q0VM29</accession>
<dbReference type="Gene3D" id="3.40.50.10090">
    <property type="match status" value="2"/>
</dbReference>
<evidence type="ECO:0000313" key="12">
    <source>
        <dbReference type="Proteomes" id="UP000008871"/>
    </source>
</evidence>
<dbReference type="UniPathway" id="UPA00251">
    <property type="reaction ID" value="UER00320"/>
</dbReference>
<dbReference type="InterPro" id="IPR036108">
    <property type="entry name" value="4pyrrol_syn_uPrphyn_synt_sf"/>
</dbReference>
<evidence type="ECO:0000256" key="2">
    <source>
        <dbReference type="ARBA" id="ARBA00008133"/>
    </source>
</evidence>
<reference evidence="11 12" key="1">
    <citation type="journal article" date="2006" name="Nat. Biotechnol.">
        <title>Genome sequence of the ubiquitous hydrocarbon-degrading marine bacterium Alcanivorax borkumensis.</title>
        <authorList>
            <person name="Schneiker S."/>
            <person name="Martins dos Santos V.A.P."/>
            <person name="Bartels D."/>
            <person name="Bekel T."/>
            <person name="Brecht M."/>
            <person name="Buhrmester J."/>
            <person name="Chernikova T.N."/>
            <person name="Denaro R."/>
            <person name="Ferrer M."/>
            <person name="Gertler C."/>
            <person name="Goesmann A."/>
            <person name="Golyshina O.V."/>
            <person name="Kaminski F."/>
            <person name="Khachane A.N."/>
            <person name="Lang S."/>
            <person name="Linke B."/>
            <person name="McHardy A.C."/>
            <person name="Meyer F."/>
            <person name="Nechitaylo T."/>
            <person name="Puehler A."/>
            <person name="Regenhardt D."/>
            <person name="Rupp O."/>
            <person name="Sabirova J.S."/>
            <person name="Selbitschka W."/>
            <person name="Yakimov M.M."/>
            <person name="Timmis K.N."/>
            <person name="Vorhoelter F.-J."/>
            <person name="Weidner S."/>
            <person name="Kaiser O."/>
            <person name="Golyshin P.N."/>
        </authorList>
    </citation>
    <scope>NUCLEOTIDE SEQUENCE [LARGE SCALE GENOMIC DNA]</scope>
    <source>
        <strain evidence="12">ATCC 700651 / DSM 11573 / NCIMB 13689 / SK2</strain>
    </source>
</reference>
<dbReference type="KEGG" id="abo:ABO_2321"/>
<keyword evidence="12" id="KW-1185">Reference proteome</keyword>
<evidence type="ECO:0000256" key="6">
    <source>
        <dbReference type="ARBA" id="ARBA00037589"/>
    </source>
</evidence>
<evidence type="ECO:0000256" key="7">
    <source>
        <dbReference type="ARBA" id="ARBA00040167"/>
    </source>
</evidence>